<evidence type="ECO:0000313" key="2">
    <source>
        <dbReference type="Proteomes" id="UP001221558"/>
    </source>
</evidence>
<gene>
    <name evidence="1" type="ORF">PQ465_09365</name>
</gene>
<name>A0ABY7WLT2_9SPHI</name>
<keyword evidence="2" id="KW-1185">Reference proteome</keyword>
<accession>A0ABY7WLT2</accession>
<sequence length="170" mass="18711">MMTTISALLFLIFLCVITMGYARAQNMAVKLVDSLTEAPVINAPFHPVKDNTGTVTNEKNLAYIKERRDAGSSPVYYPDKRIRLAALGASVHTMFIRPEKSIALAGFATTNQADKTALETWIFKKVAASKIGHDGTAERKSQKHLSAQAPAYRAERSFRASVRDRPIVSV</sequence>
<proteinExistence type="predicted"/>
<reference evidence="1 2" key="1">
    <citation type="submission" date="2023-02" db="EMBL/GenBank/DDBJ databases">
        <title>Genome sequence of Sphingobacterium sp. KACC 22765.</title>
        <authorList>
            <person name="Kim S."/>
            <person name="Heo J."/>
            <person name="Kwon S.-W."/>
        </authorList>
    </citation>
    <scope>NUCLEOTIDE SEQUENCE [LARGE SCALE GENOMIC DNA]</scope>
    <source>
        <strain evidence="1 2">KACC 22765</strain>
    </source>
</reference>
<dbReference type="RefSeq" id="WP_274269272.1">
    <property type="nucleotide sequence ID" value="NZ_CP117880.1"/>
</dbReference>
<protein>
    <submittedName>
        <fullName evidence="1">Uncharacterized protein</fullName>
    </submittedName>
</protein>
<organism evidence="1 2">
    <name type="scientific">Sphingobacterium oryzagri</name>
    <dbReference type="NCBI Taxonomy" id="3025669"/>
    <lineage>
        <taxon>Bacteria</taxon>
        <taxon>Pseudomonadati</taxon>
        <taxon>Bacteroidota</taxon>
        <taxon>Sphingobacteriia</taxon>
        <taxon>Sphingobacteriales</taxon>
        <taxon>Sphingobacteriaceae</taxon>
        <taxon>Sphingobacterium</taxon>
    </lineage>
</organism>
<dbReference type="EMBL" id="CP117880">
    <property type="protein sequence ID" value="WDF70566.1"/>
    <property type="molecule type" value="Genomic_DNA"/>
</dbReference>
<evidence type="ECO:0000313" key="1">
    <source>
        <dbReference type="EMBL" id="WDF70566.1"/>
    </source>
</evidence>
<dbReference type="Proteomes" id="UP001221558">
    <property type="component" value="Chromosome"/>
</dbReference>